<accession>A0A673UAR2</accession>
<reference evidence="2 3" key="1">
    <citation type="submission" date="2019-05" db="EMBL/GenBank/DDBJ databases">
        <title>A Chromosome-scale Meerkat (S. suricatta) Genome Assembly.</title>
        <authorList>
            <person name="Dudchenko O."/>
            <person name="Lieberman Aiden E."/>
            <person name="Tung J."/>
            <person name="Barreiro L.B."/>
            <person name="Clutton-Brock T.H."/>
        </authorList>
    </citation>
    <scope>NUCLEOTIDE SEQUENCE [LARGE SCALE GENOMIC DNA]</scope>
</reference>
<evidence type="ECO:0000313" key="3">
    <source>
        <dbReference type="Proteomes" id="UP000472268"/>
    </source>
</evidence>
<name>A0A673UAR2_SURSU</name>
<dbReference type="Proteomes" id="UP000472268">
    <property type="component" value="Chromosome 12"/>
</dbReference>
<proteinExistence type="predicted"/>
<dbReference type="Ensembl" id="ENSSSUT00005024423.1">
    <property type="protein sequence ID" value="ENSSSUP00005021359.1"/>
    <property type="gene ID" value="ENSSSUG00005013878.1"/>
</dbReference>
<evidence type="ECO:0000256" key="1">
    <source>
        <dbReference type="SAM" id="MobiDB-lite"/>
    </source>
</evidence>
<sequence>MMWSGRRRACTSRLGQLAPPQGPPEGGMRVFPGELWGGELAHLTSREKAFKSVRVLAAAAHVAKWHVLVPKTCFLRNNRPHSSDTPFRPSLNFKRGPQKKKKKKKEKHLRDQIEASPPHPPCAPEERTPSCVFHREPGSQQRAGAAAQGSVCLCVMCLHASLYLCCSQPNGSGQGKVPGSFLLPPPPPVARPVPLPMPDSKSTSTAPDGVALTPPSPSFATTGASSANRFVSIGPRDGNFLNIPQQSQSWFL</sequence>
<protein>
    <submittedName>
        <fullName evidence="2">Uncharacterized protein</fullName>
    </submittedName>
</protein>
<feature type="compositionally biased region" description="Basic residues" evidence="1">
    <location>
        <begin position="96"/>
        <end position="107"/>
    </location>
</feature>
<dbReference type="Pfam" id="PF00859">
    <property type="entry name" value="CTF_NFI"/>
    <property type="match status" value="1"/>
</dbReference>
<feature type="region of interest" description="Disordered" evidence="1">
    <location>
        <begin position="79"/>
        <end position="134"/>
    </location>
</feature>
<feature type="compositionally biased region" description="Basic and acidic residues" evidence="1">
    <location>
        <begin position="124"/>
        <end position="134"/>
    </location>
</feature>
<reference evidence="2" key="2">
    <citation type="submission" date="2025-08" db="UniProtKB">
        <authorList>
            <consortium name="Ensembl"/>
        </authorList>
    </citation>
    <scope>IDENTIFICATION</scope>
</reference>
<feature type="region of interest" description="Disordered" evidence="1">
    <location>
        <begin position="1"/>
        <end position="25"/>
    </location>
</feature>
<evidence type="ECO:0000313" key="2">
    <source>
        <dbReference type="Ensembl" id="ENSSSUP00005021359.1"/>
    </source>
</evidence>
<dbReference type="GO" id="GO:0003700">
    <property type="term" value="F:DNA-binding transcription factor activity"/>
    <property type="evidence" value="ECO:0007669"/>
    <property type="project" value="InterPro"/>
</dbReference>
<dbReference type="InterPro" id="IPR000647">
    <property type="entry name" value="CTF/NFI"/>
</dbReference>
<dbReference type="GO" id="GO:0005634">
    <property type="term" value="C:nucleus"/>
    <property type="evidence" value="ECO:0007669"/>
    <property type="project" value="InterPro"/>
</dbReference>
<feature type="compositionally biased region" description="Basic residues" evidence="1">
    <location>
        <begin position="1"/>
        <end position="10"/>
    </location>
</feature>
<dbReference type="AlphaFoldDB" id="A0A673UAR2"/>
<keyword evidence="3" id="KW-1185">Reference proteome</keyword>
<reference evidence="2" key="3">
    <citation type="submission" date="2025-09" db="UniProtKB">
        <authorList>
            <consortium name="Ensembl"/>
        </authorList>
    </citation>
    <scope>IDENTIFICATION</scope>
</reference>
<organism evidence="2 3">
    <name type="scientific">Suricata suricatta</name>
    <name type="common">Meerkat</name>
    <dbReference type="NCBI Taxonomy" id="37032"/>
    <lineage>
        <taxon>Eukaryota</taxon>
        <taxon>Metazoa</taxon>
        <taxon>Chordata</taxon>
        <taxon>Craniata</taxon>
        <taxon>Vertebrata</taxon>
        <taxon>Euteleostomi</taxon>
        <taxon>Mammalia</taxon>
        <taxon>Eutheria</taxon>
        <taxon>Laurasiatheria</taxon>
        <taxon>Carnivora</taxon>
        <taxon>Feliformia</taxon>
        <taxon>Herpestidae</taxon>
        <taxon>Suricata</taxon>
    </lineage>
</organism>